<dbReference type="PANTHER" id="PTHR43309:SF4">
    <property type="entry name" value="CARBOXYLTRANSFERASE DOMAIN-CONTAINING PROTEIN"/>
    <property type="match status" value="1"/>
</dbReference>
<evidence type="ECO:0000259" key="4">
    <source>
        <dbReference type="SMART" id="SM00797"/>
    </source>
</evidence>
<gene>
    <name evidence="5" type="ORF">ACFODT_11875</name>
</gene>
<dbReference type="InterPro" id="IPR052708">
    <property type="entry name" value="PxpC"/>
</dbReference>
<dbReference type="RefSeq" id="WP_123016653.1">
    <property type="nucleotide sequence ID" value="NZ_AP024911.1"/>
</dbReference>
<dbReference type="NCBIfam" id="TIGR00724">
    <property type="entry name" value="urea_amlyse_rel"/>
    <property type="match status" value="1"/>
</dbReference>
<dbReference type="Gene3D" id="2.40.100.10">
    <property type="entry name" value="Cyclophilin-like"/>
    <property type="match status" value="1"/>
</dbReference>
<evidence type="ECO:0000256" key="3">
    <source>
        <dbReference type="ARBA" id="ARBA00022840"/>
    </source>
</evidence>
<dbReference type="InterPro" id="IPR029000">
    <property type="entry name" value="Cyclophilin-like_dom_sf"/>
</dbReference>
<keyword evidence="2" id="KW-0378">Hydrolase</keyword>
<keyword evidence="3" id="KW-0067">ATP-binding</keyword>
<dbReference type="Proteomes" id="UP001595384">
    <property type="component" value="Unassembled WGS sequence"/>
</dbReference>
<proteinExistence type="predicted"/>
<dbReference type="SMART" id="SM00797">
    <property type="entry name" value="AHS2"/>
    <property type="match status" value="1"/>
</dbReference>
<organism evidence="5 6">
    <name type="scientific">Vibrio zhugei</name>
    <dbReference type="NCBI Taxonomy" id="2479546"/>
    <lineage>
        <taxon>Bacteria</taxon>
        <taxon>Pseudomonadati</taxon>
        <taxon>Pseudomonadota</taxon>
        <taxon>Gammaproteobacteria</taxon>
        <taxon>Vibrionales</taxon>
        <taxon>Vibrionaceae</taxon>
        <taxon>Vibrio</taxon>
    </lineage>
</organism>
<evidence type="ECO:0000256" key="1">
    <source>
        <dbReference type="ARBA" id="ARBA00022741"/>
    </source>
</evidence>
<dbReference type="Pfam" id="PF02626">
    <property type="entry name" value="CT_A_B"/>
    <property type="match status" value="1"/>
</dbReference>
<keyword evidence="6" id="KW-1185">Reference proteome</keyword>
<sequence>MLTLLSAGPLSLIQDLGRTGHQHLGVSPGGPMDMHAFLWANRLLDNPMNTSCIEITVGMFNARFEQDTTFALTGADMNATLNGTPISAWQSYHASPGDVLVLKGTRFGLRAYLAVKAGFNVPTVLQSTATVIRDELGGLDTRGKALCAQDTLPYSATPPIIRRQVPAVFIPDYPSQVVLDCIASYQFAWFSSDQHHQFFHSEYTLTNHSDRMGARLSGAPIPCHQQRLVSEGIALGSVQIPPDGQPIILMRDRQTIGGYPKLGGLSARSINTLAQCQPGTTITFRLLPLEQAIEQQREFQQFFRQGWE</sequence>
<evidence type="ECO:0000256" key="2">
    <source>
        <dbReference type="ARBA" id="ARBA00022801"/>
    </source>
</evidence>
<dbReference type="InterPro" id="IPR003778">
    <property type="entry name" value="CT_A_B"/>
</dbReference>
<name>A0ABV7C903_9VIBR</name>
<comment type="caution">
    <text evidence="5">The sequence shown here is derived from an EMBL/GenBank/DDBJ whole genome shotgun (WGS) entry which is preliminary data.</text>
</comment>
<dbReference type="SUPFAM" id="SSF50891">
    <property type="entry name" value="Cyclophilin-like"/>
    <property type="match status" value="1"/>
</dbReference>
<reference evidence="6" key="1">
    <citation type="journal article" date="2019" name="Int. J. Syst. Evol. Microbiol.">
        <title>The Global Catalogue of Microorganisms (GCM) 10K type strain sequencing project: providing services to taxonomists for standard genome sequencing and annotation.</title>
        <authorList>
            <consortium name="The Broad Institute Genomics Platform"/>
            <consortium name="The Broad Institute Genome Sequencing Center for Infectious Disease"/>
            <person name="Wu L."/>
            <person name="Ma J."/>
        </authorList>
    </citation>
    <scope>NUCLEOTIDE SEQUENCE [LARGE SCALE GENOMIC DNA]</scope>
    <source>
        <strain evidence="6">KCTC 62784</strain>
    </source>
</reference>
<evidence type="ECO:0000313" key="5">
    <source>
        <dbReference type="EMBL" id="MFC3024522.1"/>
    </source>
</evidence>
<keyword evidence="1" id="KW-0547">Nucleotide-binding</keyword>
<dbReference type="PANTHER" id="PTHR43309">
    <property type="entry name" value="5-OXOPROLINASE SUBUNIT C"/>
    <property type="match status" value="1"/>
</dbReference>
<feature type="domain" description="Carboxyltransferase" evidence="4">
    <location>
        <begin position="23"/>
        <end position="303"/>
    </location>
</feature>
<accession>A0ABV7C903</accession>
<dbReference type="EMBL" id="JBHRSE010000078">
    <property type="protein sequence ID" value="MFC3024522.1"/>
    <property type="molecule type" value="Genomic_DNA"/>
</dbReference>
<evidence type="ECO:0000313" key="6">
    <source>
        <dbReference type="Proteomes" id="UP001595384"/>
    </source>
</evidence>
<protein>
    <submittedName>
        <fullName evidence="5">Biotin-dependent carboxyltransferase family protein</fullName>
    </submittedName>
</protein>